<gene>
    <name evidence="1" type="ORF">KPL71_023978</name>
</gene>
<name>A0ACB8IPS5_CITSI</name>
<reference evidence="2" key="1">
    <citation type="journal article" date="2023" name="Hortic. Res.">
        <title>A chromosome-level phased genome enabling allele-level studies in sweet orange: a case study on citrus Huanglongbing tolerance.</title>
        <authorList>
            <person name="Wu B."/>
            <person name="Yu Q."/>
            <person name="Deng Z."/>
            <person name="Duan Y."/>
            <person name="Luo F."/>
            <person name="Gmitter F. Jr."/>
        </authorList>
    </citation>
    <scope>NUCLEOTIDE SEQUENCE [LARGE SCALE GENOMIC DNA]</scope>
    <source>
        <strain evidence="2">cv. Valencia</strain>
    </source>
</reference>
<dbReference type="Proteomes" id="UP000829398">
    <property type="component" value="Chromosome 8"/>
</dbReference>
<dbReference type="EMBL" id="CM039177">
    <property type="protein sequence ID" value="KAH9698346.1"/>
    <property type="molecule type" value="Genomic_DNA"/>
</dbReference>
<keyword evidence="1" id="KW-0695">RNA-directed DNA polymerase</keyword>
<evidence type="ECO:0000313" key="1">
    <source>
        <dbReference type="EMBL" id="KAH9698346.1"/>
    </source>
</evidence>
<protein>
    <submittedName>
        <fullName evidence="1">Reverse transcriptase domain-containing protein</fullName>
    </submittedName>
</protein>
<proteinExistence type="predicted"/>
<accession>A0ACB8IPS5</accession>
<sequence>MLDDSGQRRRQGTAAVEQWLSCAGVRLEKRRKAGFSTGGPAPRYRRRLEASPAGNYEDTQLERSGGRSGGITMLWNPETCLQIKSFSKHHIDAEIQMTSGKLMREALRDCEVMDMGYTGYPFTWSNGRSGPGFVEERLYKFACNKAWSDIFVDCAASNLDTWSSDHCPMLMRSRPDWLKEGDKNTKFFHHKASSRKKKNRICGIEIDAGKWVAKAKEVEHEFCNYFTKLFTTSKPSHDQMAVALIGISPRVSEDMNELLEKPFTVEEVVEALNQMCPTKAPGPDGLPAMFYKKHWHQVKEGVTTTCLHILNKQGTITPFNYTYIALVPKIGKPRKVTDFRPISLCNVIYRIVAKSIANRFKQILHKIISPMQSVFIPDRLITDNIIVSYECLHKIRHCKGKRNGLVALKLDVNKTYDRLEWSFLEQTMKCLGFSQKWISLIMRCISSISFSIIINGSVRGLIKPQRGLRQCFPLSSYLFITCAEAFSLLLLQAEQQKRIHRLSFGRDLRISHLLFADDSLIFSRASTADCQNLKKILDCYSTTSGQIFNFEKYSLFLSGNIQSDQATAIGNIFRLNIVSRHEKYLGLPSMIGRKRSSFFNDIKLRLYNKISSWQHKLFSCGGKEILIKAAAQAIPAYAMSVFKISMGVCNDIQRVVANFWWGSKSDRRNIHWSKWEKLSQAKWKGGMGFRDFSSFNQIIHAGSRWRIGNGQQIEIHKANWIPKPLTFKPVFKPNMPTDALVSELINEENHWDEKLIYSHFDTLDVDSIVRIPLPRRPRADEIIWHYEKKGQYTIKSGAIKNLLLSAENLWKRKIIQEPTCQACKTGLENVLHVLVDCKVARKIWRLTHMEDDIRGRHGQDILTMMHDMNRRRGKADLEIMVTIFWVTWNARNKMLFQGKRENPQVLIAKAEATWSPPQNGYAKVNVDAATNSESNLVGLEAIIRDENEKVITAAIKVSKFFGDVSFAEAKAIEWGMQIARDAHVRALIVESDAQGVVSLVNNRQGSKTEIYWVHSVYP</sequence>
<organism evidence="1 2">
    <name type="scientific">Citrus sinensis</name>
    <name type="common">Sweet orange</name>
    <name type="synonym">Citrus aurantium var. sinensis</name>
    <dbReference type="NCBI Taxonomy" id="2711"/>
    <lineage>
        <taxon>Eukaryota</taxon>
        <taxon>Viridiplantae</taxon>
        <taxon>Streptophyta</taxon>
        <taxon>Embryophyta</taxon>
        <taxon>Tracheophyta</taxon>
        <taxon>Spermatophyta</taxon>
        <taxon>Magnoliopsida</taxon>
        <taxon>eudicotyledons</taxon>
        <taxon>Gunneridae</taxon>
        <taxon>Pentapetalae</taxon>
        <taxon>rosids</taxon>
        <taxon>malvids</taxon>
        <taxon>Sapindales</taxon>
        <taxon>Rutaceae</taxon>
        <taxon>Aurantioideae</taxon>
        <taxon>Citrus</taxon>
    </lineage>
</organism>
<keyword evidence="1" id="KW-0808">Transferase</keyword>
<evidence type="ECO:0000313" key="2">
    <source>
        <dbReference type="Proteomes" id="UP000829398"/>
    </source>
</evidence>
<keyword evidence="1" id="KW-0548">Nucleotidyltransferase</keyword>
<comment type="caution">
    <text evidence="1">The sequence shown here is derived from an EMBL/GenBank/DDBJ whole genome shotgun (WGS) entry which is preliminary data.</text>
</comment>
<keyword evidence="2" id="KW-1185">Reference proteome</keyword>